<evidence type="ECO:0000256" key="6">
    <source>
        <dbReference type="ARBA" id="ARBA00023096"/>
    </source>
</evidence>
<dbReference type="PANTHER" id="PTHR10851:SF0">
    <property type="entry name" value="PYRIDOXINE-5'-PHOSPHATE OXIDASE"/>
    <property type="match status" value="1"/>
</dbReference>
<dbReference type="EMBL" id="CAFBLM010000007">
    <property type="protein sequence ID" value="CAB4861738.1"/>
    <property type="molecule type" value="Genomic_DNA"/>
</dbReference>
<dbReference type="InterPro" id="IPR019740">
    <property type="entry name" value="Pyridox_Oxase_CS"/>
</dbReference>
<evidence type="ECO:0000259" key="8">
    <source>
        <dbReference type="Pfam" id="PF01243"/>
    </source>
</evidence>
<accession>A0A6J7CY97</accession>
<evidence type="ECO:0000256" key="2">
    <source>
        <dbReference type="ARBA" id="ARBA00011738"/>
    </source>
</evidence>
<dbReference type="PROSITE" id="PS01064">
    <property type="entry name" value="PYRIDOX_OXIDASE"/>
    <property type="match status" value="1"/>
</dbReference>
<evidence type="ECO:0000256" key="4">
    <source>
        <dbReference type="ARBA" id="ARBA00022643"/>
    </source>
</evidence>
<comment type="cofactor">
    <cofactor evidence="1">
        <name>FMN</name>
        <dbReference type="ChEBI" id="CHEBI:58210"/>
    </cofactor>
</comment>
<sequence length="215" mass="24337">MKGDDLYKLRRSYADNPLNEADMAADPFTQFEHWFDHVLGIPDVIAEPNAMVLATADADGQPSARMVLLKGFDDRGFVLHTNYTSRKGQEAAANPKGSLVFPWNHIERQVVIVGSVEKVSDAESVEYFSARPRGSQIAALTSEQSQVITREGLERRWAELAEKYAGDPIPRPDFWGGLRVVPATVEFWQGRNNRLHDRLRYRREASAWVLERLSP</sequence>
<reference evidence="10" key="1">
    <citation type="submission" date="2020-05" db="EMBL/GenBank/DDBJ databases">
        <authorList>
            <person name="Chiriac C."/>
            <person name="Salcher M."/>
            <person name="Ghai R."/>
            <person name="Kavagutti S V."/>
        </authorList>
    </citation>
    <scope>NUCLEOTIDE SEQUENCE</scope>
</reference>
<keyword evidence="6" id="KW-0664">Pyridoxine biosynthesis</keyword>
<dbReference type="InterPro" id="IPR011576">
    <property type="entry name" value="Pyridox_Oxase_N"/>
</dbReference>
<dbReference type="GO" id="GO:0004733">
    <property type="term" value="F:pyridoxamine phosphate oxidase activity"/>
    <property type="evidence" value="ECO:0007669"/>
    <property type="project" value="InterPro"/>
</dbReference>
<evidence type="ECO:0000256" key="3">
    <source>
        <dbReference type="ARBA" id="ARBA00022630"/>
    </source>
</evidence>
<dbReference type="AlphaFoldDB" id="A0A6J7CY97"/>
<evidence type="ECO:0000259" key="9">
    <source>
        <dbReference type="Pfam" id="PF10590"/>
    </source>
</evidence>
<dbReference type="NCBIfam" id="NF004231">
    <property type="entry name" value="PRK05679.1"/>
    <property type="match status" value="1"/>
</dbReference>
<dbReference type="NCBIfam" id="TIGR00558">
    <property type="entry name" value="pdxH"/>
    <property type="match status" value="1"/>
</dbReference>
<evidence type="ECO:0000256" key="5">
    <source>
        <dbReference type="ARBA" id="ARBA00023002"/>
    </source>
</evidence>
<comment type="pathway">
    <text evidence="7">Cofactor metabolism.</text>
</comment>
<comment type="subunit">
    <text evidence="2">Homodimer.</text>
</comment>
<protein>
    <submittedName>
        <fullName evidence="10">Unannotated protein</fullName>
    </submittedName>
</protein>
<organism evidence="10">
    <name type="scientific">freshwater metagenome</name>
    <dbReference type="NCBI Taxonomy" id="449393"/>
    <lineage>
        <taxon>unclassified sequences</taxon>
        <taxon>metagenomes</taxon>
        <taxon>ecological metagenomes</taxon>
    </lineage>
</organism>
<evidence type="ECO:0000313" key="10">
    <source>
        <dbReference type="EMBL" id="CAB4861738.1"/>
    </source>
</evidence>
<feature type="domain" description="Pyridoxine 5'-phosphate oxidase dimerisation C-terminal" evidence="9">
    <location>
        <begin position="175"/>
        <end position="215"/>
    </location>
</feature>
<keyword evidence="3" id="KW-0285">Flavoprotein</keyword>
<dbReference type="PIRSF" id="PIRSF000190">
    <property type="entry name" value="Pyd_amn-ph_oxd"/>
    <property type="match status" value="1"/>
</dbReference>
<evidence type="ECO:0000256" key="7">
    <source>
        <dbReference type="ARBA" id="ARBA00060587"/>
    </source>
</evidence>
<dbReference type="InterPro" id="IPR019576">
    <property type="entry name" value="Pyridoxamine_oxidase_dimer_C"/>
</dbReference>
<dbReference type="GO" id="GO:0008615">
    <property type="term" value="P:pyridoxine biosynthetic process"/>
    <property type="evidence" value="ECO:0007669"/>
    <property type="project" value="UniProtKB-KW"/>
</dbReference>
<proteinExistence type="inferred from homology"/>
<keyword evidence="4" id="KW-0288">FMN</keyword>
<gene>
    <name evidence="10" type="ORF">UFOPK3401_00282</name>
</gene>
<dbReference type="Pfam" id="PF10590">
    <property type="entry name" value="PNP_phzG_C"/>
    <property type="match status" value="1"/>
</dbReference>
<dbReference type="InterPro" id="IPR000659">
    <property type="entry name" value="Pyridox_Oxase"/>
</dbReference>
<dbReference type="SUPFAM" id="SSF50475">
    <property type="entry name" value="FMN-binding split barrel"/>
    <property type="match status" value="1"/>
</dbReference>
<keyword evidence="5" id="KW-0560">Oxidoreductase</keyword>
<name>A0A6J7CY97_9ZZZZ</name>
<dbReference type="HAMAP" id="MF_01629">
    <property type="entry name" value="PdxH"/>
    <property type="match status" value="1"/>
</dbReference>
<dbReference type="PANTHER" id="PTHR10851">
    <property type="entry name" value="PYRIDOXINE-5-PHOSPHATE OXIDASE"/>
    <property type="match status" value="1"/>
</dbReference>
<dbReference type="GO" id="GO:0010181">
    <property type="term" value="F:FMN binding"/>
    <property type="evidence" value="ECO:0007669"/>
    <property type="project" value="InterPro"/>
</dbReference>
<evidence type="ECO:0000256" key="1">
    <source>
        <dbReference type="ARBA" id="ARBA00001917"/>
    </source>
</evidence>
<dbReference type="InterPro" id="IPR012349">
    <property type="entry name" value="Split_barrel_FMN-bd"/>
</dbReference>
<dbReference type="Pfam" id="PF01243">
    <property type="entry name" value="PNPOx_N"/>
    <property type="match status" value="1"/>
</dbReference>
<dbReference type="Gene3D" id="2.30.110.10">
    <property type="entry name" value="Electron Transport, Fmn-binding Protein, Chain A"/>
    <property type="match status" value="1"/>
</dbReference>
<dbReference type="FunFam" id="2.30.110.10:FF:000020">
    <property type="entry name" value="PNPO isoform 11"/>
    <property type="match status" value="1"/>
</dbReference>
<feature type="domain" description="Pyridoxamine 5'-phosphate oxidase N-terminal" evidence="8">
    <location>
        <begin position="43"/>
        <end position="149"/>
    </location>
</feature>